<sequence>MGPQPGGLSNGVPLLRAGASGGRIWDEEKAKTARSASAQRHPERHRGEERAQRAIEPPGLMRVAEADRQPIADQAPDREGQRVSG</sequence>
<feature type="compositionally biased region" description="Basic and acidic residues" evidence="1">
    <location>
        <begin position="64"/>
        <end position="85"/>
    </location>
</feature>
<reference evidence="2" key="2">
    <citation type="submission" date="2020-09" db="EMBL/GenBank/DDBJ databases">
        <authorList>
            <person name="Sun Q."/>
            <person name="Zhou Y."/>
        </authorList>
    </citation>
    <scope>NUCLEOTIDE SEQUENCE</scope>
    <source>
        <strain evidence="2">CGMCC 1.7081</strain>
    </source>
</reference>
<proteinExistence type="predicted"/>
<protein>
    <submittedName>
        <fullName evidence="2">Uncharacterized protein</fullName>
    </submittedName>
</protein>
<reference evidence="2" key="1">
    <citation type="journal article" date="2014" name="Int. J. Syst. Evol. Microbiol.">
        <title>Complete genome sequence of Corynebacterium casei LMG S-19264T (=DSM 44701T), isolated from a smear-ripened cheese.</title>
        <authorList>
            <consortium name="US DOE Joint Genome Institute (JGI-PGF)"/>
            <person name="Walter F."/>
            <person name="Albersmeier A."/>
            <person name="Kalinowski J."/>
            <person name="Ruckert C."/>
        </authorList>
    </citation>
    <scope>NUCLEOTIDE SEQUENCE</scope>
    <source>
        <strain evidence="2">CGMCC 1.7081</strain>
    </source>
</reference>
<dbReference type="EMBL" id="BNAP01000017">
    <property type="protein sequence ID" value="GHG96673.1"/>
    <property type="molecule type" value="Genomic_DNA"/>
</dbReference>
<accession>A0A8J3HAG9</accession>
<dbReference type="Proteomes" id="UP000611500">
    <property type="component" value="Unassembled WGS sequence"/>
</dbReference>
<feature type="region of interest" description="Disordered" evidence="1">
    <location>
        <begin position="1"/>
        <end position="85"/>
    </location>
</feature>
<dbReference type="AlphaFoldDB" id="A0A8J3HAG9"/>
<gene>
    <name evidence="2" type="ORF">GCM10010961_31080</name>
</gene>
<comment type="caution">
    <text evidence="2">The sequence shown here is derived from an EMBL/GenBank/DDBJ whole genome shotgun (WGS) entry which is preliminary data.</text>
</comment>
<evidence type="ECO:0000313" key="3">
    <source>
        <dbReference type="Proteomes" id="UP000611500"/>
    </source>
</evidence>
<name>A0A8J3HAG9_9RHOB</name>
<organism evidence="2 3">
    <name type="scientific">Pseudodonghicola xiamenensis</name>
    <dbReference type="NCBI Taxonomy" id="337702"/>
    <lineage>
        <taxon>Bacteria</taxon>
        <taxon>Pseudomonadati</taxon>
        <taxon>Pseudomonadota</taxon>
        <taxon>Alphaproteobacteria</taxon>
        <taxon>Rhodobacterales</taxon>
        <taxon>Paracoccaceae</taxon>
        <taxon>Pseudodonghicola</taxon>
    </lineage>
</organism>
<evidence type="ECO:0000256" key="1">
    <source>
        <dbReference type="SAM" id="MobiDB-lite"/>
    </source>
</evidence>
<keyword evidence="3" id="KW-1185">Reference proteome</keyword>
<evidence type="ECO:0000313" key="2">
    <source>
        <dbReference type="EMBL" id="GHG96673.1"/>
    </source>
</evidence>